<dbReference type="Gramene" id="GBG62686">
    <property type="protein sequence ID" value="GBG62686"/>
    <property type="gene ID" value="CBR_g31703"/>
</dbReference>
<dbReference type="EMBL" id="BFEA01000031">
    <property type="protein sequence ID" value="GBG62686.1"/>
    <property type="molecule type" value="Genomic_DNA"/>
</dbReference>
<sequence length="197" mass="21741">MRSRSTARFRQSSDCAPLSPCNGWFEEEQFKKMEQAVSLSPIPVYWLGHDDVGSNGRGNGLLQSSNFLQCSSAAVVHISDVKREGIRKWREEKRSASAEDSIWRERDSPEYSEGVRLCMGKGSDGACWHVEGGGTVSKGMGPLPVQVTELVDVWRKAMALPEGGRPLLVVVASCAGIWREVAKPAGLWREGDIFKNM</sequence>
<organism evidence="1 2">
    <name type="scientific">Chara braunii</name>
    <name type="common">Braun's stonewort</name>
    <dbReference type="NCBI Taxonomy" id="69332"/>
    <lineage>
        <taxon>Eukaryota</taxon>
        <taxon>Viridiplantae</taxon>
        <taxon>Streptophyta</taxon>
        <taxon>Charophyceae</taxon>
        <taxon>Charales</taxon>
        <taxon>Characeae</taxon>
        <taxon>Chara</taxon>
    </lineage>
</organism>
<dbReference type="Proteomes" id="UP000265515">
    <property type="component" value="Unassembled WGS sequence"/>
</dbReference>
<gene>
    <name evidence="1" type="ORF">CBR_g31703</name>
</gene>
<evidence type="ECO:0000313" key="1">
    <source>
        <dbReference type="EMBL" id="GBG62686.1"/>
    </source>
</evidence>
<proteinExistence type="predicted"/>
<protein>
    <submittedName>
        <fullName evidence="1">Uncharacterized protein</fullName>
    </submittedName>
</protein>
<dbReference type="AlphaFoldDB" id="A0A388JY09"/>
<reference evidence="1 2" key="1">
    <citation type="journal article" date="2018" name="Cell">
        <title>The Chara Genome: Secondary Complexity and Implications for Plant Terrestrialization.</title>
        <authorList>
            <person name="Nishiyama T."/>
            <person name="Sakayama H."/>
            <person name="Vries J.D."/>
            <person name="Buschmann H."/>
            <person name="Saint-Marcoux D."/>
            <person name="Ullrich K.K."/>
            <person name="Haas F.B."/>
            <person name="Vanderstraeten L."/>
            <person name="Becker D."/>
            <person name="Lang D."/>
            <person name="Vosolsobe S."/>
            <person name="Rombauts S."/>
            <person name="Wilhelmsson P.K.I."/>
            <person name="Janitza P."/>
            <person name="Kern R."/>
            <person name="Heyl A."/>
            <person name="Rumpler F."/>
            <person name="Villalobos L.I.A.C."/>
            <person name="Clay J.M."/>
            <person name="Skokan R."/>
            <person name="Toyoda A."/>
            <person name="Suzuki Y."/>
            <person name="Kagoshima H."/>
            <person name="Schijlen E."/>
            <person name="Tajeshwar N."/>
            <person name="Catarino B."/>
            <person name="Hetherington A.J."/>
            <person name="Saltykova A."/>
            <person name="Bonnot C."/>
            <person name="Breuninger H."/>
            <person name="Symeonidi A."/>
            <person name="Radhakrishnan G.V."/>
            <person name="Van Nieuwerburgh F."/>
            <person name="Deforce D."/>
            <person name="Chang C."/>
            <person name="Karol K.G."/>
            <person name="Hedrich R."/>
            <person name="Ulvskov P."/>
            <person name="Glockner G."/>
            <person name="Delwiche C.F."/>
            <person name="Petrasek J."/>
            <person name="Van de Peer Y."/>
            <person name="Friml J."/>
            <person name="Beilby M."/>
            <person name="Dolan L."/>
            <person name="Kohara Y."/>
            <person name="Sugano S."/>
            <person name="Fujiyama A."/>
            <person name="Delaux P.-M."/>
            <person name="Quint M."/>
            <person name="TheiBen G."/>
            <person name="Hagemann M."/>
            <person name="Harholt J."/>
            <person name="Dunand C."/>
            <person name="Zachgo S."/>
            <person name="Langdale J."/>
            <person name="Maumus F."/>
            <person name="Straeten D.V.D."/>
            <person name="Gould S.B."/>
            <person name="Rensing S.A."/>
        </authorList>
    </citation>
    <scope>NUCLEOTIDE SEQUENCE [LARGE SCALE GENOMIC DNA]</scope>
    <source>
        <strain evidence="1 2">S276</strain>
    </source>
</reference>
<keyword evidence="2" id="KW-1185">Reference proteome</keyword>
<comment type="caution">
    <text evidence="1">The sequence shown here is derived from an EMBL/GenBank/DDBJ whole genome shotgun (WGS) entry which is preliminary data.</text>
</comment>
<accession>A0A388JY09</accession>
<evidence type="ECO:0000313" key="2">
    <source>
        <dbReference type="Proteomes" id="UP000265515"/>
    </source>
</evidence>
<name>A0A388JY09_CHABU</name>